<sequence>MKLEALLFAGVAGFFACVTVPYAIWSRDPAGTAAVLIACLMASLVSFFLTVQYKRRGERPEDRRDGQISERGGPLDFFPARSPWPAMTALGVALLGAGTVIGLWLFLIGVGVTGAAVCGFVFQYARTDH</sequence>
<evidence type="ECO:0000256" key="10">
    <source>
        <dbReference type="ARBA" id="ARBA00031366"/>
    </source>
</evidence>
<evidence type="ECO:0000313" key="15">
    <source>
        <dbReference type="Proteomes" id="UP000253507"/>
    </source>
</evidence>
<feature type="transmembrane region" description="Helical" evidence="13">
    <location>
        <begin position="30"/>
        <end position="51"/>
    </location>
</feature>
<reference evidence="14 15" key="1">
    <citation type="submission" date="2018-06" db="EMBL/GenBank/DDBJ databases">
        <title>Streptomyces reniochalinae sp. nov. and Streptomyces diacarnus sp. nov. from marine sponges.</title>
        <authorList>
            <person name="Li L."/>
        </authorList>
    </citation>
    <scope>NUCLEOTIDE SEQUENCE [LARGE SCALE GENOMIC DNA]</scope>
    <source>
        <strain evidence="14 15">LHW50302</strain>
    </source>
</reference>
<dbReference type="AlphaFoldDB" id="A0A367EB27"/>
<keyword evidence="5" id="KW-1003">Cell membrane</keyword>
<evidence type="ECO:0000256" key="13">
    <source>
        <dbReference type="SAM" id="Phobius"/>
    </source>
</evidence>
<feature type="transmembrane region" description="Helical" evidence="13">
    <location>
        <begin position="5"/>
        <end position="24"/>
    </location>
</feature>
<dbReference type="PROSITE" id="PS51257">
    <property type="entry name" value="PROKAR_LIPOPROTEIN"/>
    <property type="match status" value="1"/>
</dbReference>
<evidence type="ECO:0000256" key="9">
    <source>
        <dbReference type="ARBA" id="ARBA00023136"/>
    </source>
</evidence>
<comment type="caution">
    <text evidence="14">The sequence shown here is derived from an EMBL/GenBank/DDBJ whole genome shotgun (WGS) entry which is preliminary data.</text>
</comment>
<evidence type="ECO:0000256" key="7">
    <source>
        <dbReference type="ARBA" id="ARBA00022967"/>
    </source>
</evidence>
<organism evidence="14 15">
    <name type="scientific">Streptomyces reniochalinae</name>
    <dbReference type="NCBI Taxonomy" id="2250578"/>
    <lineage>
        <taxon>Bacteria</taxon>
        <taxon>Bacillati</taxon>
        <taxon>Actinomycetota</taxon>
        <taxon>Actinomycetes</taxon>
        <taxon>Kitasatosporales</taxon>
        <taxon>Streptomycetaceae</taxon>
        <taxon>Streptomyces</taxon>
    </lineage>
</organism>
<evidence type="ECO:0000256" key="4">
    <source>
        <dbReference type="ARBA" id="ARBA00012949"/>
    </source>
</evidence>
<evidence type="ECO:0000256" key="11">
    <source>
        <dbReference type="ARBA" id="ARBA00031401"/>
    </source>
</evidence>
<dbReference type="Pfam" id="PF12270">
    <property type="entry name" value="Cyt_c_ox_IV"/>
    <property type="match status" value="1"/>
</dbReference>
<comment type="similarity">
    <text evidence="3">Belongs to the cytochrome c oxidase bacterial subunit CtaF family.</text>
</comment>
<keyword evidence="15" id="KW-1185">Reference proteome</keyword>
<dbReference type="OrthoDB" id="5244617at2"/>
<dbReference type="PIRSF" id="PIRSF017385">
    <property type="entry name" value="CtaF"/>
    <property type="match status" value="1"/>
</dbReference>
<feature type="transmembrane region" description="Helical" evidence="13">
    <location>
        <begin position="89"/>
        <end position="122"/>
    </location>
</feature>
<proteinExistence type="inferred from homology"/>
<gene>
    <name evidence="14" type="ORF">DQ392_24020</name>
</gene>
<comment type="catalytic activity">
    <reaction evidence="12">
        <text>4 Fe(II)-[cytochrome c] + O2 + 8 H(+)(in) = 4 Fe(III)-[cytochrome c] + 2 H2O + 4 H(+)(out)</text>
        <dbReference type="Rhea" id="RHEA:11436"/>
        <dbReference type="Rhea" id="RHEA-COMP:10350"/>
        <dbReference type="Rhea" id="RHEA-COMP:14399"/>
        <dbReference type="ChEBI" id="CHEBI:15377"/>
        <dbReference type="ChEBI" id="CHEBI:15378"/>
        <dbReference type="ChEBI" id="CHEBI:15379"/>
        <dbReference type="ChEBI" id="CHEBI:29033"/>
        <dbReference type="ChEBI" id="CHEBI:29034"/>
        <dbReference type="EC" id="7.1.1.9"/>
    </reaction>
</comment>
<protein>
    <recommendedName>
        <fullName evidence="4">cytochrome-c oxidase</fullName>
        <ecNumber evidence="4">7.1.1.9</ecNumber>
    </recommendedName>
    <alternativeName>
        <fullName evidence="11">Cytochrome aa3 subunit 4</fullName>
    </alternativeName>
    <alternativeName>
        <fullName evidence="10">Cytochrome c oxidase polypeptide IV</fullName>
    </alternativeName>
</protein>
<keyword evidence="9 13" id="KW-0472">Membrane</keyword>
<evidence type="ECO:0000256" key="3">
    <source>
        <dbReference type="ARBA" id="ARBA00006870"/>
    </source>
</evidence>
<dbReference type="Proteomes" id="UP000253507">
    <property type="component" value="Unassembled WGS sequence"/>
</dbReference>
<dbReference type="GO" id="GO:0022900">
    <property type="term" value="P:electron transport chain"/>
    <property type="evidence" value="ECO:0007669"/>
    <property type="project" value="InterPro"/>
</dbReference>
<evidence type="ECO:0000256" key="1">
    <source>
        <dbReference type="ARBA" id="ARBA00002536"/>
    </source>
</evidence>
<keyword evidence="6 13" id="KW-0812">Transmembrane</keyword>
<accession>A0A367EB27</accession>
<dbReference type="InterPro" id="IPR021050">
    <property type="entry name" value="Cyt_c_oxidase_su4_actinobac"/>
</dbReference>
<dbReference type="GO" id="GO:0005886">
    <property type="term" value="C:plasma membrane"/>
    <property type="evidence" value="ECO:0007669"/>
    <property type="project" value="UniProtKB-SubCell"/>
</dbReference>
<evidence type="ECO:0000313" key="14">
    <source>
        <dbReference type="EMBL" id="RCG15264.1"/>
    </source>
</evidence>
<keyword evidence="7" id="KW-1278">Translocase</keyword>
<evidence type="ECO:0000256" key="12">
    <source>
        <dbReference type="ARBA" id="ARBA00047816"/>
    </source>
</evidence>
<evidence type="ECO:0000256" key="5">
    <source>
        <dbReference type="ARBA" id="ARBA00022475"/>
    </source>
</evidence>
<dbReference type="GO" id="GO:0004129">
    <property type="term" value="F:cytochrome-c oxidase activity"/>
    <property type="evidence" value="ECO:0007669"/>
    <property type="project" value="UniProtKB-EC"/>
</dbReference>
<evidence type="ECO:0000256" key="8">
    <source>
        <dbReference type="ARBA" id="ARBA00022989"/>
    </source>
</evidence>
<comment type="function">
    <text evidence="1">Part of cytochrome c oxidase, its function is unknown.</text>
</comment>
<evidence type="ECO:0000256" key="6">
    <source>
        <dbReference type="ARBA" id="ARBA00022692"/>
    </source>
</evidence>
<dbReference type="RefSeq" id="WP_114017791.1">
    <property type="nucleotide sequence ID" value="NZ_QOIM01000041.1"/>
</dbReference>
<keyword evidence="8 13" id="KW-1133">Transmembrane helix</keyword>
<name>A0A367EB27_9ACTN</name>
<evidence type="ECO:0000256" key="2">
    <source>
        <dbReference type="ARBA" id="ARBA00004651"/>
    </source>
</evidence>
<dbReference type="EMBL" id="QOIM01000041">
    <property type="protein sequence ID" value="RCG15264.1"/>
    <property type="molecule type" value="Genomic_DNA"/>
</dbReference>
<comment type="subcellular location">
    <subcellularLocation>
        <location evidence="2">Cell membrane</location>
        <topology evidence="2">Multi-pass membrane protein</topology>
    </subcellularLocation>
</comment>
<dbReference type="EC" id="7.1.1.9" evidence="4"/>